<dbReference type="AlphaFoldDB" id="A0A7S0SEB6"/>
<dbReference type="EMBL" id="HBFC01008945">
    <property type="protein sequence ID" value="CAD8702463.1"/>
    <property type="molecule type" value="Transcribed_RNA"/>
</dbReference>
<protein>
    <recommendedName>
        <fullName evidence="2">GYF domain-containing protein</fullName>
    </recommendedName>
</protein>
<dbReference type="InterPro" id="IPR025640">
    <property type="entry name" value="GYF_2"/>
</dbReference>
<evidence type="ECO:0000259" key="2">
    <source>
        <dbReference type="Pfam" id="PF14237"/>
    </source>
</evidence>
<evidence type="ECO:0000313" key="3">
    <source>
        <dbReference type="EMBL" id="CAD8702463.1"/>
    </source>
</evidence>
<proteinExistence type="predicted"/>
<name>A0A7S0SEB6_9CHLO</name>
<evidence type="ECO:0000256" key="1">
    <source>
        <dbReference type="SAM" id="MobiDB-lite"/>
    </source>
</evidence>
<accession>A0A7S0SEB6</accession>
<feature type="region of interest" description="Disordered" evidence="1">
    <location>
        <begin position="190"/>
        <end position="216"/>
    </location>
</feature>
<organism evidence="3">
    <name type="scientific">Mantoniella antarctica</name>
    <dbReference type="NCBI Taxonomy" id="81844"/>
    <lineage>
        <taxon>Eukaryota</taxon>
        <taxon>Viridiplantae</taxon>
        <taxon>Chlorophyta</taxon>
        <taxon>Mamiellophyceae</taxon>
        <taxon>Mamiellales</taxon>
        <taxon>Mamiellaceae</taxon>
        <taxon>Mantoniella</taxon>
    </lineage>
</organism>
<reference evidence="3" key="1">
    <citation type="submission" date="2021-01" db="EMBL/GenBank/DDBJ databases">
        <authorList>
            <person name="Corre E."/>
            <person name="Pelletier E."/>
            <person name="Niang G."/>
            <person name="Scheremetjew M."/>
            <person name="Finn R."/>
            <person name="Kale V."/>
            <person name="Holt S."/>
            <person name="Cochrane G."/>
            <person name="Meng A."/>
            <person name="Brown T."/>
            <person name="Cohen L."/>
        </authorList>
    </citation>
    <scope>NUCLEOTIDE SEQUENCE</scope>
    <source>
        <strain evidence="3">SL-175</strain>
    </source>
</reference>
<dbReference type="Pfam" id="PF14237">
    <property type="entry name" value="GYF_2"/>
    <property type="match status" value="1"/>
</dbReference>
<gene>
    <name evidence="3" type="ORF">MANT1106_LOCUS5145</name>
</gene>
<feature type="domain" description="GYF" evidence="2">
    <location>
        <begin position="50"/>
        <end position="97"/>
    </location>
</feature>
<sequence>MSMEEEPEPVGNPYRKADYRLPKMYTMTPRQYYNDCEILCTKLIYNKIFWYRDRSGLPRGPMTVDVLKRCWVNGIVDENTLMWGNGQGDWVPLRNLRGMAEVLHNPMIVFLKWVNEKVAYPKEERRANRQRLFEQGKARRPVMDKEEVRDWRRTRTANLIEGKEHMMLSLSLALPLRGGGLGERLTGMLGRRRNKAKQGSMEQELGGEEGAGVRSA</sequence>